<dbReference type="PANTHER" id="PTHR35046">
    <property type="entry name" value="ZINC KNUCKLE (CCHC-TYPE) FAMILY PROTEIN"/>
    <property type="match status" value="1"/>
</dbReference>
<dbReference type="AlphaFoldDB" id="A0AAV2FEJ2"/>
<accession>A0AAV2FEJ2</accession>
<sequence>MTKQVLVRFNLGQYEDEVLCDVAPMHTAHVLLGRPWQFDRKVTHEGWMNCYKFRHQGKNFMLKPLSPNEVYEDQKQLESNRVSGKESRAQLWVQRIVGFNFMIFRKPQNEDFLPVTPAHNVPCSVPAKQSSVPYFLDEEEEGQWKPGITTEAFQEDSGTTKSEEKAPEWAVIDRTPPTTSIPELCSPVTM</sequence>
<evidence type="ECO:0000256" key="1">
    <source>
        <dbReference type="SAM" id="MobiDB-lite"/>
    </source>
</evidence>
<evidence type="ECO:0000313" key="2">
    <source>
        <dbReference type="EMBL" id="CAL1396143.1"/>
    </source>
</evidence>
<keyword evidence="3" id="KW-1185">Reference proteome</keyword>
<dbReference type="EMBL" id="OZ034819">
    <property type="protein sequence ID" value="CAL1396143.1"/>
    <property type="molecule type" value="Genomic_DNA"/>
</dbReference>
<dbReference type="PANTHER" id="PTHR35046:SF9">
    <property type="entry name" value="RNA-DIRECTED DNA POLYMERASE"/>
    <property type="match status" value="1"/>
</dbReference>
<gene>
    <name evidence="2" type="ORF">LTRI10_LOCUS36527</name>
</gene>
<organism evidence="2 3">
    <name type="scientific">Linum trigynum</name>
    <dbReference type="NCBI Taxonomy" id="586398"/>
    <lineage>
        <taxon>Eukaryota</taxon>
        <taxon>Viridiplantae</taxon>
        <taxon>Streptophyta</taxon>
        <taxon>Embryophyta</taxon>
        <taxon>Tracheophyta</taxon>
        <taxon>Spermatophyta</taxon>
        <taxon>Magnoliopsida</taxon>
        <taxon>eudicotyledons</taxon>
        <taxon>Gunneridae</taxon>
        <taxon>Pentapetalae</taxon>
        <taxon>rosids</taxon>
        <taxon>fabids</taxon>
        <taxon>Malpighiales</taxon>
        <taxon>Linaceae</taxon>
        <taxon>Linum</taxon>
    </lineage>
</organism>
<evidence type="ECO:0000313" key="3">
    <source>
        <dbReference type="Proteomes" id="UP001497516"/>
    </source>
</evidence>
<name>A0AAV2FEJ2_9ROSI</name>
<dbReference type="Proteomes" id="UP001497516">
    <property type="component" value="Chromosome 6"/>
</dbReference>
<proteinExistence type="predicted"/>
<feature type="region of interest" description="Disordered" evidence="1">
    <location>
        <begin position="150"/>
        <end position="181"/>
    </location>
</feature>
<reference evidence="2 3" key="1">
    <citation type="submission" date="2024-04" db="EMBL/GenBank/DDBJ databases">
        <authorList>
            <person name="Fracassetti M."/>
        </authorList>
    </citation>
    <scope>NUCLEOTIDE SEQUENCE [LARGE SCALE GENOMIC DNA]</scope>
</reference>
<protein>
    <submittedName>
        <fullName evidence="2">Uncharacterized protein</fullName>
    </submittedName>
</protein>